<dbReference type="AlphaFoldDB" id="A0A1G9ILB5"/>
<evidence type="ECO:0000313" key="1">
    <source>
        <dbReference type="EMBL" id="SDL25866.1"/>
    </source>
</evidence>
<keyword evidence="2" id="KW-1185">Reference proteome</keyword>
<dbReference type="Proteomes" id="UP000199107">
    <property type="component" value="Unassembled WGS sequence"/>
</dbReference>
<dbReference type="STRING" id="48727.SAMN05192555_103209"/>
<organism evidence="1 2">
    <name type="scientific">Franzmannia pantelleriensis</name>
    <dbReference type="NCBI Taxonomy" id="48727"/>
    <lineage>
        <taxon>Bacteria</taxon>
        <taxon>Pseudomonadati</taxon>
        <taxon>Pseudomonadota</taxon>
        <taxon>Gammaproteobacteria</taxon>
        <taxon>Oceanospirillales</taxon>
        <taxon>Halomonadaceae</taxon>
        <taxon>Franzmannia</taxon>
    </lineage>
</organism>
<name>A0A1G9ILB5_9GAMM</name>
<accession>A0A1G9ILB5</accession>
<dbReference type="EMBL" id="FNGH01000003">
    <property type="protein sequence ID" value="SDL25866.1"/>
    <property type="molecule type" value="Genomic_DNA"/>
</dbReference>
<reference evidence="2" key="1">
    <citation type="submission" date="2016-10" db="EMBL/GenBank/DDBJ databases">
        <authorList>
            <person name="Varghese N."/>
            <person name="Submissions S."/>
        </authorList>
    </citation>
    <scope>NUCLEOTIDE SEQUENCE [LARGE SCALE GENOMIC DNA]</scope>
    <source>
        <strain evidence="2">AAP</strain>
    </source>
</reference>
<proteinExistence type="predicted"/>
<sequence>MTAWVHADGRPLNSNGLLRRYLPKGTDLSVHIRQELDEIAESLTIQPLKELDWRTLLEVYAGLLKKSISIRAPFNSVALGT</sequence>
<protein>
    <submittedName>
        <fullName evidence="1">Uncharacterized protein</fullName>
    </submittedName>
</protein>
<evidence type="ECO:0000313" key="2">
    <source>
        <dbReference type="Proteomes" id="UP000199107"/>
    </source>
</evidence>
<gene>
    <name evidence="1" type="ORF">SAMN05192555_103209</name>
</gene>